<evidence type="ECO:0000256" key="2">
    <source>
        <dbReference type="ARBA" id="ARBA00022692"/>
    </source>
</evidence>
<keyword evidence="3 6" id="KW-0732">Signal</keyword>
<evidence type="ECO:0000313" key="9">
    <source>
        <dbReference type="Proteomes" id="UP000257109"/>
    </source>
</evidence>
<gene>
    <name evidence="8" type="ORF">CR513_62646</name>
</gene>
<dbReference type="GO" id="GO:0016301">
    <property type="term" value="F:kinase activity"/>
    <property type="evidence" value="ECO:0007669"/>
    <property type="project" value="UniProtKB-KW"/>
</dbReference>
<dbReference type="InterPro" id="IPR024788">
    <property type="entry name" value="Malectin-like_Carb-bd_dom"/>
</dbReference>
<name>A0A371DZV1_MUCPR</name>
<dbReference type="AlphaFoldDB" id="A0A371DZV1"/>
<feature type="non-terminal residue" evidence="8">
    <location>
        <position position="1"/>
    </location>
</feature>
<feature type="non-terminal residue" evidence="8">
    <location>
        <position position="134"/>
    </location>
</feature>
<proteinExistence type="predicted"/>
<keyword evidence="4" id="KW-1133">Transmembrane helix</keyword>
<evidence type="ECO:0000256" key="6">
    <source>
        <dbReference type="SAM" id="SignalP"/>
    </source>
</evidence>
<feature type="domain" description="Malectin-like" evidence="7">
    <location>
        <begin position="36"/>
        <end position="134"/>
    </location>
</feature>
<dbReference type="PANTHER" id="PTHR45631">
    <property type="entry name" value="OS07G0107800 PROTEIN-RELATED"/>
    <property type="match status" value="1"/>
</dbReference>
<keyword evidence="5" id="KW-0472">Membrane</keyword>
<evidence type="ECO:0000256" key="4">
    <source>
        <dbReference type="ARBA" id="ARBA00022989"/>
    </source>
</evidence>
<keyword evidence="2" id="KW-0812">Transmembrane</keyword>
<organism evidence="8 9">
    <name type="scientific">Mucuna pruriens</name>
    <name type="common">Velvet bean</name>
    <name type="synonym">Dolichos pruriens</name>
    <dbReference type="NCBI Taxonomy" id="157652"/>
    <lineage>
        <taxon>Eukaryota</taxon>
        <taxon>Viridiplantae</taxon>
        <taxon>Streptophyta</taxon>
        <taxon>Embryophyta</taxon>
        <taxon>Tracheophyta</taxon>
        <taxon>Spermatophyta</taxon>
        <taxon>Magnoliopsida</taxon>
        <taxon>eudicotyledons</taxon>
        <taxon>Gunneridae</taxon>
        <taxon>Pentapetalae</taxon>
        <taxon>rosids</taxon>
        <taxon>fabids</taxon>
        <taxon>Fabales</taxon>
        <taxon>Fabaceae</taxon>
        <taxon>Papilionoideae</taxon>
        <taxon>50 kb inversion clade</taxon>
        <taxon>NPAAA clade</taxon>
        <taxon>indigoferoid/millettioid clade</taxon>
        <taxon>Phaseoleae</taxon>
        <taxon>Mucuna</taxon>
    </lineage>
</organism>
<evidence type="ECO:0000313" key="8">
    <source>
        <dbReference type="EMBL" id="RDX58064.1"/>
    </source>
</evidence>
<reference evidence="8" key="1">
    <citation type="submission" date="2018-05" db="EMBL/GenBank/DDBJ databases">
        <title>Draft genome of Mucuna pruriens seed.</title>
        <authorList>
            <person name="Nnadi N.E."/>
            <person name="Vos R."/>
            <person name="Hasami M.H."/>
            <person name="Devisetty U.K."/>
            <person name="Aguiy J.C."/>
        </authorList>
    </citation>
    <scope>NUCLEOTIDE SEQUENCE [LARGE SCALE GENOMIC DNA]</scope>
    <source>
        <strain evidence="8">JCA_2017</strain>
    </source>
</reference>
<dbReference type="GO" id="GO:0016020">
    <property type="term" value="C:membrane"/>
    <property type="evidence" value="ECO:0007669"/>
    <property type="project" value="UniProtKB-SubCell"/>
</dbReference>
<dbReference type="STRING" id="157652.A0A371DZV1"/>
<evidence type="ECO:0000256" key="3">
    <source>
        <dbReference type="ARBA" id="ARBA00022729"/>
    </source>
</evidence>
<evidence type="ECO:0000256" key="1">
    <source>
        <dbReference type="ARBA" id="ARBA00004167"/>
    </source>
</evidence>
<dbReference type="PANTHER" id="PTHR45631:SF202">
    <property type="entry name" value="SENESCENCE-INDUCED RECEPTOR-LIKE SERINE_THREONINE-PROTEIN KINASE"/>
    <property type="match status" value="1"/>
</dbReference>
<dbReference type="Pfam" id="PF12819">
    <property type="entry name" value="Malectin_like"/>
    <property type="match status" value="1"/>
</dbReference>
<evidence type="ECO:0000259" key="7">
    <source>
        <dbReference type="Pfam" id="PF12819"/>
    </source>
</evidence>
<evidence type="ECO:0000256" key="5">
    <source>
        <dbReference type="ARBA" id="ARBA00023136"/>
    </source>
</evidence>
<accession>A0A371DZV1</accession>
<feature type="signal peptide" evidence="6">
    <location>
        <begin position="1"/>
        <end position="27"/>
    </location>
</feature>
<dbReference type="OrthoDB" id="1430809at2759"/>
<comment type="subcellular location">
    <subcellularLocation>
        <location evidence="1">Membrane</location>
        <topology evidence="1">Single-pass membrane protein</topology>
    </subcellularLocation>
</comment>
<protein>
    <submittedName>
        <fullName evidence="8">LRR receptor-like protein kinase</fullName>
    </submittedName>
</protein>
<comment type="caution">
    <text evidence="8">The sequence shown here is derived from an EMBL/GenBank/DDBJ whole genome shotgun (WGS) entry which is preliminary data.</text>
</comment>
<dbReference type="EMBL" id="QJKJ01017876">
    <property type="protein sequence ID" value="RDX58064.1"/>
    <property type="molecule type" value="Genomic_DNA"/>
</dbReference>
<sequence length="134" mass="15295">MALFYLSSYTMWMTFLVAFLGGLLIQAQDQSGFISLDCGAPDVNYTESTTGINYTSDINFINSGVSKSIESELKNGYQRQMWTVRSFPEGIRNCYKINITRGSTYLIRTNFLYGNYDGQNMLPQFDLLLGANWW</sequence>
<feature type="chain" id="PRO_5016738253" evidence="6">
    <location>
        <begin position="28"/>
        <end position="134"/>
    </location>
</feature>
<dbReference type="Proteomes" id="UP000257109">
    <property type="component" value="Unassembled WGS sequence"/>
</dbReference>
<keyword evidence="9" id="KW-1185">Reference proteome</keyword>